<dbReference type="AlphaFoldDB" id="A0A6A6UC87"/>
<name>A0A6A6UC87_9PEZI</name>
<proteinExistence type="predicted"/>
<keyword evidence="2" id="KW-1185">Reference proteome</keyword>
<evidence type="ECO:0000313" key="1">
    <source>
        <dbReference type="EMBL" id="KAF2669057.1"/>
    </source>
</evidence>
<organism evidence="1 2">
    <name type="scientific">Microthyrium microscopicum</name>
    <dbReference type="NCBI Taxonomy" id="703497"/>
    <lineage>
        <taxon>Eukaryota</taxon>
        <taxon>Fungi</taxon>
        <taxon>Dikarya</taxon>
        <taxon>Ascomycota</taxon>
        <taxon>Pezizomycotina</taxon>
        <taxon>Dothideomycetes</taxon>
        <taxon>Dothideomycetes incertae sedis</taxon>
        <taxon>Microthyriales</taxon>
        <taxon>Microthyriaceae</taxon>
        <taxon>Microthyrium</taxon>
    </lineage>
</organism>
<sequence>MTRLAEAAGCSYLFVVLDLRALNISFASLRILLPHCHKALPETVMITQVGSFLLLQLVLEFCCQSDSTSLWAKGWVIICAEVEAAINKTQDQIDLARKRPSYA</sequence>
<dbReference type="Proteomes" id="UP000799302">
    <property type="component" value="Unassembled WGS sequence"/>
</dbReference>
<accession>A0A6A6UC87</accession>
<gene>
    <name evidence="1" type="ORF">BT63DRAFT_249463</name>
</gene>
<protein>
    <submittedName>
        <fullName evidence="1">Uncharacterized protein</fullName>
    </submittedName>
</protein>
<dbReference type="EMBL" id="MU004235">
    <property type="protein sequence ID" value="KAF2669057.1"/>
    <property type="molecule type" value="Genomic_DNA"/>
</dbReference>
<evidence type="ECO:0000313" key="2">
    <source>
        <dbReference type="Proteomes" id="UP000799302"/>
    </source>
</evidence>
<reference evidence="1" key="1">
    <citation type="journal article" date="2020" name="Stud. Mycol.">
        <title>101 Dothideomycetes genomes: a test case for predicting lifestyles and emergence of pathogens.</title>
        <authorList>
            <person name="Haridas S."/>
            <person name="Albert R."/>
            <person name="Binder M."/>
            <person name="Bloem J."/>
            <person name="Labutti K."/>
            <person name="Salamov A."/>
            <person name="Andreopoulos B."/>
            <person name="Baker S."/>
            <person name="Barry K."/>
            <person name="Bills G."/>
            <person name="Bluhm B."/>
            <person name="Cannon C."/>
            <person name="Castanera R."/>
            <person name="Culley D."/>
            <person name="Daum C."/>
            <person name="Ezra D."/>
            <person name="Gonzalez J."/>
            <person name="Henrissat B."/>
            <person name="Kuo A."/>
            <person name="Liang C."/>
            <person name="Lipzen A."/>
            <person name="Lutzoni F."/>
            <person name="Magnuson J."/>
            <person name="Mondo S."/>
            <person name="Nolan M."/>
            <person name="Ohm R."/>
            <person name="Pangilinan J."/>
            <person name="Park H.-J."/>
            <person name="Ramirez L."/>
            <person name="Alfaro M."/>
            <person name="Sun H."/>
            <person name="Tritt A."/>
            <person name="Yoshinaga Y."/>
            <person name="Zwiers L.-H."/>
            <person name="Turgeon B."/>
            <person name="Goodwin S."/>
            <person name="Spatafora J."/>
            <person name="Crous P."/>
            <person name="Grigoriev I."/>
        </authorList>
    </citation>
    <scope>NUCLEOTIDE SEQUENCE</scope>
    <source>
        <strain evidence="1">CBS 115976</strain>
    </source>
</reference>